<gene>
    <name evidence="2" type="ORF">METUNv1_00683</name>
</gene>
<feature type="region of interest" description="Disordered" evidence="1">
    <location>
        <begin position="1"/>
        <end position="32"/>
    </location>
</feature>
<sequence length="98" mass="11083">MADGRRHPERVAESGHRGGYLAEVRRPRQGKAGLTTGLRRALAIAGGAPPVRGWVTHADMITGRRTGNRRKKAHRRVRFFIWRAVRRQPQTARKIRAA</sequence>
<dbReference type="STRING" id="1000565.METUNv1_00683"/>
<evidence type="ECO:0000313" key="2">
    <source>
        <dbReference type="EMBL" id="EGK72854.1"/>
    </source>
</evidence>
<evidence type="ECO:0000256" key="1">
    <source>
        <dbReference type="SAM" id="MobiDB-lite"/>
    </source>
</evidence>
<reference evidence="2 3" key="1">
    <citation type="journal article" date="2011" name="J. Bacteriol.">
        <title>Genome sequence of Methyloversatilis universalis FAM5T, a methylotrophic representative of the order Rhodocyclales.</title>
        <authorList>
            <person name="Kittichotirat W."/>
            <person name="Good N.M."/>
            <person name="Hall R."/>
            <person name="Bringel F."/>
            <person name="Lajus A."/>
            <person name="Medigue C."/>
            <person name="Smalley N.E."/>
            <person name="Beck D."/>
            <person name="Bumgarner R."/>
            <person name="Vuilleumier S."/>
            <person name="Kalyuzhnaya M.G."/>
        </authorList>
    </citation>
    <scope>NUCLEOTIDE SEQUENCE [LARGE SCALE GENOMIC DNA]</scope>
    <source>
        <strain evidence="3">ATCC BAA-1314 / JCM 13912 / FAM5</strain>
    </source>
</reference>
<organism evidence="2 3">
    <name type="scientific">Methyloversatilis universalis (strain ATCC BAA-1314 / DSM 25237 / JCM 13912 / CCUG 52030 / FAM5)</name>
    <dbReference type="NCBI Taxonomy" id="1000565"/>
    <lineage>
        <taxon>Bacteria</taxon>
        <taxon>Pseudomonadati</taxon>
        <taxon>Pseudomonadota</taxon>
        <taxon>Betaproteobacteria</taxon>
        <taxon>Nitrosomonadales</taxon>
        <taxon>Sterolibacteriaceae</taxon>
        <taxon>Methyloversatilis</taxon>
    </lineage>
</organism>
<proteinExistence type="predicted"/>
<accession>F5R963</accession>
<protein>
    <submittedName>
        <fullName evidence="2">Uncharacterized protein</fullName>
    </submittedName>
</protein>
<dbReference type="EMBL" id="AFHG01000030">
    <property type="protein sequence ID" value="EGK72854.1"/>
    <property type="molecule type" value="Genomic_DNA"/>
</dbReference>
<feature type="compositionally biased region" description="Basic and acidic residues" evidence="1">
    <location>
        <begin position="1"/>
        <end position="16"/>
    </location>
</feature>
<keyword evidence="3" id="KW-1185">Reference proteome</keyword>
<dbReference type="Proteomes" id="UP000005019">
    <property type="component" value="Unassembled WGS sequence"/>
</dbReference>
<evidence type="ECO:0000313" key="3">
    <source>
        <dbReference type="Proteomes" id="UP000005019"/>
    </source>
</evidence>
<comment type="caution">
    <text evidence="2">The sequence shown here is derived from an EMBL/GenBank/DDBJ whole genome shotgun (WGS) entry which is preliminary data.</text>
</comment>
<name>F5R963_METUF</name>
<dbReference type="AlphaFoldDB" id="F5R963"/>